<dbReference type="Proteomes" id="UP000594454">
    <property type="component" value="Chromosome 6"/>
</dbReference>
<evidence type="ECO:0008006" key="4">
    <source>
        <dbReference type="Google" id="ProtNLM"/>
    </source>
</evidence>
<dbReference type="GO" id="GO:0005615">
    <property type="term" value="C:extracellular space"/>
    <property type="evidence" value="ECO:0007669"/>
    <property type="project" value="TreeGrafter"/>
</dbReference>
<dbReference type="Gene3D" id="3.40.720.10">
    <property type="entry name" value="Alkaline Phosphatase, subunit A"/>
    <property type="match status" value="1"/>
</dbReference>
<evidence type="ECO:0000313" key="3">
    <source>
        <dbReference type="Proteomes" id="UP000594454"/>
    </source>
</evidence>
<dbReference type="PANTHER" id="PTHR10974:SF73">
    <property type="entry name" value="FI21235P1"/>
    <property type="match status" value="1"/>
</dbReference>
<dbReference type="SUPFAM" id="SSF53649">
    <property type="entry name" value="Alkaline phosphatase-like"/>
    <property type="match status" value="1"/>
</dbReference>
<feature type="transmembrane region" description="Helical" evidence="1">
    <location>
        <begin position="12"/>
        <end position="30"/>
    </location>
</feature>
<proteinExistence type="predicted"/>
<organism evidence="2 3">
    <name type="scientific">Hermetia illucens</name>
    <name type="common">Black soldier fly</name>
    <dbReference type="NCBI Taxonomy" id="343691"/>
    <lineage>
        <taxon>Eukaryota</taxon>
        <taxon>Metazoa</taxon>
        <taxon>Ecdysozoa</taxon>
        <taxon>Arthropoda</taxon>
        <taxon>Hexapoda</taxon>
        <taxon>Insecta</taxon>
        <taxon>Pterygota</taxon>
        <taxon>Neoptera</taxon>
        <taxon>Endopterygota</taxon>
        <taxon>Diptera</taxon>
        <taxon>Brachycera</taxon>
        <taxon>Stratiomyomorpha</taxon>
        <taxon>Stratiomyidae</taxon>
        <taxon>Hermetiinae</taxon>
        <taxon>Hermetia</taxon>
    </lineage>
</organism>
<name>A0A7R8Z0E1_HERIL</name>
<keyword evidence="1" id="KW-0472">Membrane</keyword>
<gene>
    <name evidence="2" type="ORF">HERILL_LOCUS14896</name>
</gene>
<dbReference type="FunCoup" id="A0A7R8Z0E1">
    <property type="interactions" value="249"/>
</dbReference>
<protein>
    <recommendedName>
        <fullName evidence="4">DUF229 domain containing protein</fullName>
    </recommendedName>
</protein>
<dbReference type="EMBL" id="LR899014">
    <property type="protein sequence ID" value="CAD7092544.1"/>
    <property type="molecule type" value="Genomic_DNA"/>
</dbReference>
<dbReference type="FunFam" id="3.40.720.10:FF:000017">
    <property type="entry name" value="Predicted protein"/>
    <property type="match status" value="1"/>
</dbReference>
<dbReference type="PROSITE" id="PS51257">
    <property type="entry name" value="PROKAR_LIPOPROTEIN"/>
    <property type="match status" value="1"/>
</dbReference>
<dbReference type="OMA" id="YKVRFGR"/>
<dbReference type="Pfam" id="PF02995">
    <property type="entry name" value="DUF229"/>
    <property type="match status" value="1"/>
</dbReference>
<keyword evidence="3" id="KW-1185">Reference proteome</keyword>
<accession>A0A7R8Z0E1</accession>
<dbReference type="CDD" id="cd16021">
    <property type="entry name" value="ALP_like"/>
    <property type="match status" value="1"/>
</dbReference>
<dbReference type="InterPro" id="IPR017850">
    <property type="entry name" value="Alkaline_phosphatase_core_sf"/>
</dbReference>
<evidence type="ECO:0000256" key="1">
    <source>
        <dbReference type="SAM" id="Phobius"/>
    </source>
</evidence>
<dbReference type="PANTHER" id="PTHR10974">
    <property type="entry name" value="FI08016P-RELATED"/>
    <property type="match status" value="1"/>
</dbReference>
<reference evidence="2 3" key="1">
    <citation type="submission" date="2020-11" db="EMBL/GenBank/DDBJ databases">
        <authorList>
            <person name="Wallbank WR R."/>
            <person name="Pardo Diaz C."/>
            <person name="Kozak K."/>
            <person name="Martin S."/>
            <person name="Jiggins C."/>
            <person name="Moest M."/>
            <person name="Warren A I."/>
            <person name="Generalovic N T."/>
            <person name="Byers J.R.P. K."/>
            <person name="Montejo-Kovacevich G."/>
            <person name="Yen C E."/>
        </authorList>
    </citation>
    <scope>NUCLEOTIDE SEQUENCE [LARGE SCALE GENOMIC DNA]</scope>
</reference>
<keyword evidence="1" id="KW-1133">Transmembrane helix</keyword>
<dbReference type="OrthoDB" id="413313at2759"/>
<dbReference type="InterPro" id="IPR004245">
    <property type="entry name" value="DUF229"/>
</dbReference>
<dbReference type="AlphaFoldDB" id="A0A7R8Z0E1"/>
<evidence type="ECO:0000313" key="2">
    <source>
        <dbReference type="EMBL" id="CAD7092544.1"/>
    </source>
</evidence>
<dbReference type="InParanoid" id="A0A7R8Z0E1"/>
<sequence length="643" mass="75114">MLKVRKIFRRYVYTIALLFVGCFLLIHYFSEPSEYLDSKFKINVIEESIRSNQNYGTCKIPKLPIDNPEIMKFYKKDPIIDCGTKEDDWVYCKKSTCLISKWVVAEKGNVTCYFTDLIRKSDYKVKYGRTTRTSSSYTLVASDFAKATCKARNGDRWFGIVYGIRNIPSLHRSKKYAQPLLNVLMFGFDSLSRNAFIRKLPKTYEYLVNRLHAHILQGYNIVGDGTPQALIPILTGRTELELPETRKRMRNSNFVDLYPMIWKDYKKSGYMTSFNEDLPKVGTFTYRLNGFEEQPTDHYMRTYYLEIENYLSNFQKFCHGSQPAHRAMLDYTKNFMLKYNGTYPKFVFSFHGELSHDSINLIGAADEDMTNWLMDLKRSGVLNNTILIMMSDHGNRFAEVRNTLQGKQEERLPFFSFTFPSWFRSRYPTQYNNFAANVDRLTTPFDIHETLMDILRIQHVENPSQKEVKSRAISLFDEVPKERSCADAYIEPHWCTCLNWEQINDTTSTIVVRVANSVIDTINTYTSQHRNICEKLTLHEINWAMRMVPNTGLLRFRGNKDMDGFLADLTSQTKVETEMYQVKITVLPGYSLFEASVTYNLAKNEFRVNMSDISRINKYGSQANCIYDTLPELRKYCFCKAQL</sequence>
<keyword evidence="1" id="KW-0812">Transmembrane</keyword>